<dbReference type="PRINTS" id="PR00364">
    <property type="entry name" value="DISEASERSIST"/>
</dbReference>
<evidence type="ECO:0000259" key="4">
    <source>
        <dbReference type="Pfam" id="PF23559"/>
    </source>
</evidence>
<dbReference type="STRING" id="4565.A0A3B6MJU1"/>
<dbReference type="GO" id="GO:0002758">
    <property type="term" value="P:innate immune response-activating signaling pathway"/>
    <property type="evidence" value="ECO:0007669"/>
    <property type="project" value="UniProtKB-ARBA"/>
</dbReference>
<dbReference type="GO" id="GO:0043531">
    <property type="term" value="F:ADP binding"/>
    <property type="evidence" value="ECO:0007669"/>
    <property type="project" value="InterPro"/>
</dbReference>
<evidence type="ECO:0000256" key="2">
    <source>
        <dbReference type="ARBA" id="ARBA00022821"/>
    </source>
</evidence>
<dbReference type="Gene3D" id="1.10.8.430">
    <property type="entry name" value="Helical domain of apoptotic protease-activating factors"/>
    <property type="match status" value="1"/>
</dbReference>
<dbReference type="Gramene" id="TraesCS5D02G026455.1">
    <property type="protein sequence ID" value="TraesCS5D02G026455.1.cds1"/>
    <property type="gene ID" value="TraesCS5D02G026455"/>
</dbReference>
<dbReference type="Pfam" id="PF23559">
    <property type="entry name" value="WHD_DRP"/>
    <property type="match status" value="1"/>
</dbReference>
<evidence type="ECO:0000256" key="1">
    <source>
        <dbReference type="ARBA" id="ARBA00022737"/>
    </source>
</evidence>
<keyword evidence="6" id="KW-1185">Reference proteome</keyword>
<dbReference type="FunFam" id="1.10.10.10:FF:000322">
    <property type="entry name" value="Probable disease resistance protein At1g63360"/>
    <property type="match status" value="1"/>
</dbReference>
<dbReference type="InterPro" id="IPR042197">
    <property type="entry name" value="Apaf_helical"/>
</dbReference>
<dbReference type="SMR" id="A0A3B6MJU1"/>
<dbReference type="Gramene" id="TraesCS5D03G0064200.1">
    <property type="protein sequence ID" value="TraesCS5D03G0064200.1.CDS1"/>
    <property type="gene ID" value="TraesCS5D03G0064200"/>
</dbReference>
<keyword evidence="2" id="KW-0611">Plant defense</keyword>
<keyword evidence="1" id="KW-0677">Repeat</keyword>
<feature type="domain" description="NB-ARC" evidence="3">
    <location>
        <begin position="1"/>
        <end position="149"/>
    </location>
</feature>
<evidence type="ECO:0000259" key="3">
    <source>
        <dbReference type="Pfam" id="PF00931"/>
    </source>
</evidence>
<dbReference type="OrthoDB" id="1867717at2759"/>
<dbReference type="Gramene" id="TraesCLE_scaffold_003543_01G000200.1">
    <property type="protein sequence ID" value="TraesCLE_scaffold_003543_01G000200.1"/>
    <property type="gene ID" value="TraesCLE_scaffold_003543_01G000200"/>
</dbReference>
<dbReference type="PANTHER" id="PTHR23155">
    <property type="entry name" value="DISEASE RESISTANCE PROTEIN RP"/>
    <property type="match status" value="1"/>
</dbReference>
<dbReference type="InterPro" id="IPR058922">
    <property type="entry name" value="WHD_DRP"/>
</dbReference>
<reference evidence="5" key="2">
    <citation type="submission" date="2018-10" db="UniProtKB">
        <authorList>
            <consortium name="EnsemblPlants"/>
        </authorList>
    </citation>
    <scope>IDENTIFICATION</scope>
</reference>
<dbReference type="InterPro" id="IPR036388">
    <property type="entry name" value="WH-like_DNA-bd_sf"/>
</dbReference>
<dbReference type="Gene3D" id="1.10.10.10">
    <property type="entry name" value="Winged helix-like DNA-binding domain superfamily/Winged helix DNA-binding domain"/>
    <property type="match status" value="1"/>
</dbReference>
<dbReference type="Gene3D" id="3.40.50.300">
    <property type="entry name" value="P-loop containing nucleotide triphosphate hydrolases"/>
    <property type="match status" value="1"/>
</dbReference>
<dbReference type="Pfam" id="PF00931">
    <property type="entry name" value="NB-ARC"/>
    <property type="match status" value="1"/>
</dbReference>
<evidence type="ECO:0000313" key="6">
    <source>
        <dbReference type="Proteomes" id="UP000019116"/>
    </source>
</evidence>
<dbReference type="Gramene" id="TraesWEE_scaffold_015770_01G000100.1">
    <property type="protein sequence ID" value="TraesWEE_scaffold_015770_01G000100.1"/>
    <property type="gene ID" value="TraesWEE_scaffold_015770_01G000100"/>
</dbReference>
<dbReference type="Gramene" id="TraesCAD_scaffold_021543_01G000100.1">
    <property type="protein sequence ID" value="TraesCAD_scaffold_021543_01G000100.1"/>
    <property type="gene ID" value="TraesCAD_scaffold_021543_01G000100"/>
</dbReference>
<reference evidence="5" key="1">
    <citation type="submission" date="2018-08" db="EMBL/GenBank/DDBJ databases">
        <authorList>
            <person name="Rossello M."/>
        </authorList>
    </citation>
    <scope>NUCLEOTIDE SEQUENCE [LARGE SCALE GENOMIC DNA]</scope>
    <source>
        <strain evidence="5">cv. Chinese Spring</strain>
    </source>
</reference>
<dbReference type="Proteomes" id="UP000019116">
    <property type="component" value="Chromosome 5D"/>
</dbReference>
<dbReference type="InterPro" id="IPR027417">
    <property type="entry name" value="P-loop_NTPase"/>
</dbReference>
<accession>A0A3B6MJU1</accession>
<dbReference type="FunFam" id="3.40.50.300:FF:001091">
    <property type="entry name" value="Probable disease resistance protein At1g61300"/>
    <property type="match status" value="1"/>
</dbReference>
<dbReference type="SUPFAM" id="SSF52540">
    <property type="entry name" value="P-loop containing nucleoside triphosphate hydrolases"/>
    <property type="match status" value="1"/>
</dbReference>
<dbReference type="InterPro" id="IPR044974">
    <property type="entry name" value="Disease_R_plants"/>
</dbReference>
<dbReference type="PANTHER" id="PTHR23155:SF1182">
    <property type="entry name" value="OS07G0186500 PROTEIN"/>
    <property type="match status" value="1"/>
</dbReference>
<dbReference type="AlphaFoldDB" id="A0A3B6MJU1"/>
<dbReference type="GO" id="GO:0009626">
    <property type="term" value="P:plant-type hypersensitive response"/>
    <property type="evidence" value="ECO:0007669"/>
    <property type="project" value="UniProtKB-ARBA"/>
</dbReference>
<sequence>MGGLGKTTLVRQVYKKDEIKQNFNCFAWISVSQSYNIEHLLREILKQLQAKEKDIPHQVATTDVASLVHTLTNFLQDKRYLIVLDDMWSRDAWKLLNHALGISNKGSRIIITTRNEDVSSLADDKHCIQLKMLGKEEGWDLFCKKAFPRIEGKTCPQSLICWAEKIVGKCEGLPLAIVAIGSLLSHKKLYENEWKSFYNQLDWQIVNNPELNSVMNVLDISINSLSGNLKNCFLYCGIFPEDFQIRRNYLIRLWIAEGFVQERGPSITMEEVGNEYLNEIAQRSLLQVV</sequence>
<dbReference type="GO" id="GO:0042742">
    <property type="term" value="P:defense response to bacterium"/>
    <property type="evidence" value="ECO:0007669"/>
    <property type="project" value="UniProtKB-ARBA"/>
</dbReference>
<dbReference type="InterPro" id="IPR002182">
    <property type="entry name" value="NB-ARC"/>
</dbReference>
<dbReference type="PaxDb" id="4565-Traes_5DS_3F0A00B56.1"/>
<evidence type="ECO:0000313" key="5">
    <source>
        <dbReference type="EnsemblPlants" id="TraesCS5D02G026455.1.cds1"/>
    </source>
</evidence>
<name>A0A3B6MJU1_WHEAT</name>
<dbReference type="EnsemblPlants" id="TraesCS5D02G026455.1">
    <property type="protein sequence ID" value="TraesCS5D02G026455.1.cds1"/>
    <property type="gene ID" value="TraesCS5D02G026455"/>
</dbReference>
<protein>
    <submittedName>
        <fullName evidence="5">Uncharacterized protein</fullName>
    </submittedName>
</protein>
<organism evidence="5">
    <name type="scientific">Triticum aestivum</name>
    <name type="common">Wheat</name>
    <dbReference type="NCBI Taxonomy" id="4565"/>
    <lineage>
        <taxon>Eukaryota</taxon>
        <taxon>Viridiplantae</taxon>
        <taxon>Streptophyta</taxon>
        <taxon>Embryophyta</taxon>
        <taxon>Tracheophyta</taxon>
        <taxon>Spermatophyta</taxon>
        <taxon>Magnoliopsida</taxon>
        <taxon>Liliopsida</taxon>
        <taxon>Poales</taxon>
        <taxon>Poaceae</taxon>
        <taxon>BOP clade</taxon>
        <taxon>Pooideae</taxon>
        <taxon>Triticodae</taxon>
        <taxon>Triticeae</taxon>
        <taxon>Triticinae</taxon>
        <taxon>Triticum</taxon>
    </lineage>
</organism>
<proteinExistence type="predicted"/>
<dbReference type="Gramene" id="TraesROB_scaffold_048475_01G000100.1">
    <property type="protein sequence ID" value="TraesROB_scaffold_048475_01G000100.1"/>
    <property type="gene ID" value="TraesROB_scaffold_048475_01G000100"/>
</dbReference>
<feature type="domain" description="Disease resistance protein winged helix" evidence="4">
    <location>
        <begin position="238"/>
        <end position="287"/>
    </location>
</feature>